<comment type="caution">
    <text evidence="1">The sequence shown here is derived from an EMBL/GenBank/DDBJ whole genome shotgun (WGS) entry which is preliminary data.</text>
</comment>
<accession>A0A645FZK7</accession>
<protein>
    <submittedName>
        <fullName evidence="1">Uncharacterized protein</fullName>
    </submittedName>
</protein>
<proteinExistence type="predicted"/>
<sequence>MPFWGFTLSTAHIPYPIPDLNQLRLQVYSNIAYGSKGIQYFTYWTQVSDVWNFYSGPIEVNGEKTIVYELIKQMNKEIQVYSNVFTTTKVTKVSHYGDIPLGTTAFTTTPDFINYIKIRGGNALLSEMKNDTDEYFMIQNTNLYNEIGLKIITDKETKIILKNGYIIPASKIDVEFKLTPGDMVLFMK</sequence>
<evidence type="ECO:0000313" key="1">
    <source>
        <dbReference type="EMBL" id="MPN19998.1"/>
    </source>
</evidence>
<gene>
    <name evidence="1" type="ORF">SDC9_167374</name>
</gene>
<dbReference type="EMBL" id="VSSQ01067647">
    <property type="protein sequence ID" value="MPN19998.1"/>
    <property type="molecule type" value="Genomic_DNA"/>
</dbReference>
<dbReference type="Gene3D" id="3.20.20.80">
    <property type="entry name" value="Glycosidases"/>
    <property type="match status" value="1"/>
</dbReference>
<name>A0A645FZK7_9ZZZZ</name>
<organism evidence="1">
    <name type="scientific">bioreactor metagenome</name>
    <dbReference type="NCBI Taxonomy" id="1076179"/>
    <lineage>
        <taxon>unclassified sequences</taxon>
        <taxon>metagenomes</taxon>
        <taxon>ecological metagenomes</taxon>
    </lineage>
</organism>
<dbReference type="AlphaFoldDB" id="A0A645FZK7"/>
<reference evidence="1" key="1">
    <citation type="submission" date="2019-08" db="EMBL/GenBank/DDBJ databases">
        <authorList>
            <person name="Kucharzyk K."/>
            <person name="Murdoch R.W."/>
            <person name="Higgins S."/>
            <person name="Loffler F."/>
        </authorList>
    </citation>
    <scope>NUCLEOTIDE SEQUENCE</scope>
</reference>